<organism evidence="3 4">
    <name type="scientific">Ophiocordyceps unilateralis</name>
    <name type="common">Zombie-ant fungus</name>
    <name type="synonym">Torrubia unilateralis</name>
    <dbReference type="NCBI Taxonomy" id="268505"/>
    <lineage>
        <taxon>Eukaryota</taxon>
        <taxon>Fungi</taxon>
        <taxon>Dikarya</taxon>
        <taxon>Ascomycota</taxon>
        <taxon>Pezizomycotina</taxon>
        <taxon>Sordariomycetes</taxon>
        <taxon>Hypocreomycetidae</taxon>
        <taxon>Hypocreales</taxon>
        <taxon>Ophiocordycipitaceae</taxon>
        <taxon>Ophiocordyceps</taxon>
    </lineage>
</organism>
<gene>
    <name evidence="3" type="ORF">XA68_11683</name>
</gene>
<evidence type="ECO:0000313" key="3">
    <source>
        <dbReference type="EMBL" id="PFH59944.1"/>
    </source>
</evidence>
<protein>
    <recommendedName>
        <fullName evidence="5">Apple domain-containing protein</fullName>
    </recommendedName>
</protein>
<evidence type="ECO:0000256" key="2">
    <source>
        <dbReference type="SAM" id="SignalP"/>
    </source>
</evidence>
<reference evidence="3 4" key="1">
    <citation type="journal article" date="2015" name="BMC Genomics">
        <title>Gene expression during zombie ant biting behavior reflects the complexity underlying fungal parasitic behavioral manipulation.</title>
        <authorList>
            <person name="de Bekker C."/>
            <person name="Ohm R.A."/>
            <person name="Loreto R.G."/>
            <person name="Sebastian A."/>
            <person name="Albert I."/>
            <person name="Merrow M."/>
            <person name="Brachmann A."/>
            <person name="Hughes D.P."/>
        </authorList>
    </citation>
    <scope>NUCLEOTIDE SEQUENCE [LARGE SCALE GENOMIC DNA]</scope>
    <source>
        <strain evidence="3 4">SC16a</strain>
    </source>
</reference>
<reference evidence="3 4" key="2">
    <citation type="journal article" date="2017" name="Sci. Rep.">
        <title>Ant-infecting Ophiocordyceps genomes reveal a high diversity of potential behavioral manipulation genes and a possible major role for enterotoxins.</title>
        <authorList>
            <person name="de Bekker C."/>
            <person name="Ohm R.A."/>
            <person name="Evans H.C."/>
            <person name="Brachmann A."/>
            <person name="Hughes D.P."/>
        </authorList>
    </citation>
    <scope>NUCLEOTIDE SEQUENCE [LARGE SCALE GENOMIC DNA]</scope>
    <source>
        <strain evidence="3 4">SC16a</strain>
    </source>
</reference>
<feature type="compositionally biased region" description="Basic and acidic residues" evidence="1">
    <location>
        <begin position="241"/>
        <end position="252"/>
    </location>
</feature>
<keyword evidence="4" id="KW-1185">Reference proteome</keyword>
<evidence type="ECO:0000313" key="4">
    <source>
        <dbReference type="Proteomes" id="UP000037136"/>
    </source>
</evidence>
<feature type="compositionally biased region" description="Polar residues" evidence="1">
    <location>
        <begin position="253"/>
        <end position="264"/>
    </location>
</feature>
<feature type="compositionally biased region" description="Low complexity" evidence="1">
    <location>
        <begin position="275"/>
        <end position="287"/>
    </location>
</feature>
<keyword evidence="2" id="KW-0732">Signal</keyword>
<feature type="region of interest" description="Disordered" evidence="1">
    <location>
        <begin position="143"/>
        <end position="288"/>
    </location>
</feature>
<name>A0A2A9PFD8_OPHUN</name>
<dbReference type="EMBL" id="LAZP02000162">
    <property type="protein sequence ID" value="PFH59944.1"/>
    <property type="molecule type" value="Genomic_DNA"/>
</dbReference>
<comment type="caution">
    <text evidence="3">The sequence shown here is derived from an EMBL/GenBank/DDBJ whole genome shotgun (WGS) entry which is preliminary data.</text>
</comment>
<evidence type="ECO:0008006" key="5">
    <source>
        <dbReference type="Google" id="ProtNLM"/>
    </source>
</evidence>
<sequence>MKAAVVAVAVVAVAEAARLPRTCPDPEKSACKNFCLSGDAAFNTDKVSCTLVKDGGKDATLCASNDSFNFEVKYPCVLPPTLRACPGEEKGACKDFCLSGDAAFNSDKVTCTLVKDGGRDATLCASNDMFGFEVKYPCRKQDATAAAPKKDVPVGTRPAVGPLKGQDAAPAAVPNHPTKTQSAKQSIATTKAPSSVETKVFEAATMTAKRGPDTSAKTRSPGDHVATKTTSSEDIPPPAPRPKDKVPYKGDEPSNQASSGNGTAATMPVPCGGTAAAADAAANAAADAAKDMNELKYLTCWDPPFATAASEPGSPQLS</sequence>
<dbReference type="Proteomes" id="UP000037136">
    <property type="component" value="Unassembled WGS sequence"/>
</dbReference>
<accession>A0A2A9PFD8</accession>
<proteinExistence type="predicted"/>
<feature type="compositionally biased region" description="Polar residues" evidence="1">
    <location>
        <begin position="177"/>
        <end position="197"/>
    </location>
</feature>
<feature type="signal peptide" evidence="2">
    <location>
        <begin position="1"/>
        <end position="16"/>
    </location>
</feature>
<dbReference type="AlphaFoldDB" id="A0A2A9PFD8"/>
<evidence type="ECO:0000256" key="1">
    <source>
        <dbReference type="SAM" id="MobiDB-lite"/>
    </source>
</evidence>
<feature type="chain" id="PRO_5012879951" description="Apple domain-containing protein" evidence="2">
    <location>
        <begin position="17"/>
        <end position="318"/>
    </location>
</feature>